<dbReference type="EMBL" id="CAJOBD010002838">
    <property type="protein sequence ID" value="CAF3911329.1"/>
    <property type="molecule type" value="Genomic_DNA"/>
</dbReference>
<dbReference type="Proteomes" id="UP000663836">
    <property type="component" value="Unassembled WGS sequence"/>
</dbReference>
<evidence type="ECO:0000313" key="1">
    <source>
        <dbReference type="EMBL" id="CAF1083203.1"/>
    </source>
</evidence>
<dbReference type="AlphaFoldDB" id="A0A814MZ14"/>
<sequence>MVTNMTLKVIIGKLDEIAALTRIPRDTGSSINPDWQLIQKEDEKYFSQNTIKTQQTTDKIPYQSNIHLLQEYILDIIKYWIRTNS</sequence>
<comment type="caution">
    <text evidence="1">The sequence shown here is derived from an EMBL/GenBank/DDBJ whole genome shotgun (WGS) entry which is preliminary data.</text>
</comment>
<accession>A0A814MZ14</accession>
<evidence type="ECO:0000313" key="2">
    <source>
        <dbReference type="EMBL" id="CAF3911329.1"/>
    </source>
</evidence>
<proteinExistence type="predicted"/>
<name>A0A814MZ14_9BILA</name>
<reference evidence="1" key="1">
    <citation type="submission" date="2021-02" db="EMBL/GenBank/DDBJ databases">
        <authorList>
            <person name="Nowell W R."/>
        </authorList>
    </citation>
    <scope>NUCLEOTIDE SEQUENCE</scope>
</reference>
<protein>
    <submittedName>
        <fullName evidence="1">Uncharacterized protein</fullName>
    </submittedName>
</protein>
<organism evidence="1 3">
    <name type="scientific">Rotaria sordida</name>
    <dbReference type="NCBI Taxonomy" id="392033"/>
    <lineage>
        <taxon>Eukaryota</taxon>
        <taxon>Metazoa</taxon>
        <taxon>Spiralia</taxon>
        <taxon>Gnathifera</taxon>
        <taxon>Rotifera</taxon>
        <taxon>Eurotatoria</taxon>
        <taxon>Bdelloidea</taxon>
        <taxon>Philodinida</taxon>
        <taxon>Philodinidae</taxon>
        <taxon>Rotaria</taxon>
    </lineage>
</organism>
<dbReference type="Proteomes" id="UP000663864">
    <property type="component" value="Unassembled WGS sequence"/>
</dbReference>
<dbReference type="EMBL" id="CAJNOT010000799">
    <property type="protein sequence ID" value="CAF1083203.1"/>
    <property type="molecule type" value="Genomic_DNA"/>
</dbReference>
<evidence type="ECO:0000313" key="3">
    <source>
        <dbReference type="Proteomes" id="UP000663864"/>
    </source>
</evidence>
<gene>
    <name evidence="2" type="ORF">JBS370_LOCUS21416</name>
    <name evidence="1" type="ORF">ZHD862_LOCUS16693</name>
</gene>